<dbReference type="EMBL" id="LR862152">
    <property type="protein sequence ID" value="CAD1834640.1"/>
    <property type="molecule type" value="Genomic_DNA"/>
</dbReference>
<evidence type="ECO:0000313" key="1">
    <source>
        <dbReference type="EMBL" id="CAD1834640.1"/>
    </source>
</evidence>
<gene>
    <name evidence="1" type="ORF">CB5_LOCUS17851</name>
</gene>
<name>A0A6V7PUW3_ANACO</name>
<dbReference type="AlphaFoldDB" id="A0A6V7PUW3"/>
<reference evidence="1" key="1">
    <citation type="submission" date="2020-07" db="EMBL/GenBank/DDBJ databases">
        <authorList>
            <person name="Lin J."/>
        </authorList>
    </citation>
    <scope>NUCLEOTIDE SEQUENCE</scope>
</reference>
<sequence length="156" mass="17271">MEDSSHPTLFPGLGTGLSGENHGKSIAPDQVPITVPAIRRHPDDCGILLAFVGLRYPLGGETCLYILTSLTIFQGARSLVDTFVGAYEGFRFILGYNERAYPSHIDINWIMIPMSRPGTDANLARPEHVKQTSNGQSFPSPPKAHHKYIFINREKH</sequence>
<accession>A0A6V7PUW3</accession>
<organism evidence="1">
    <name type="scientific">Ananas comosus var. bracteatus</name>
    <name type="common">red pineapple</name>
    <dbReference type="NCBI Taxonomy" id="296719"/>
    <lineage>
        <taxon>Eukaryota</taxon>
        <taxon>Viridiplantae</taxon>
        <taxon>Streptophyta</taxon>
        <taxon>Embryophyta</taxon>
        <taxon>Tracheophyta</taxon>
        <taxon>Spermatophyta</taxon>
        <taxon>Magnoliopsida</taxon>
        <taxon>Liliopsida</taxon>
        <taxon>Poales</taxon>
        <taxon>Bromeliaceae</taxon>
        <taxon>Bromelioideae</taxon>
        <taxon>Ananas</taxon>
    </lineage>
</organism>
<proteinExistence type="predicted"/>
<protein>
    <submittedName>
        <fullName evidence="1">Uncharacterized protein</fullName>
    </submittedName>
</protein>